<dbReference type="STRING" id="994479.GCA_000194155_00985"/>
<dbReference type="EMBL" id="PJNB01000001">
    <property type="protein sequence ID" value="PKW17490.1"/>
    <property type="molecule type" value="Genomic_DNA"/>
</dbReference>
<reference evidence="5" key="1">
    <citation type="submission" date="2017-12" db="EMBL/GenBank/DDBJ databases">
        <title>Sequencing the genomes of 1000 Actinobacteria strains.</title>
        <authorList>
            <person name="Klenk H.-P."/>
        </authorList>
    </citation>
    <scope>NUCLEOTIDE SEQUENCE [LARGE SCALE GENOMIC DNA]</scope>
    <source>
        <strain evidence="5">DSM 44228</strain>
    </source>
</reference>
<dbReference type="GO" id="GO:0008757">
    <property type="term" value="F:S-adenosylmethionine-dependent methyltransferase activity"/>
    <property type="evidence" value="ECO:0007669"/>
    <property type="project" value="InterPro"/>
</dbReference>
<keyword evidence="6" id="KW-1185">Reference proteome</keyword>
<feature type="domain" description="Methyltransferase type 11" evidence="4">
    <location>
        <begin position="67"/>
        <end position="156"/>
    </location>
</feature>
<accession>A0A2N3Y3N4</accession>
<dbReference type="CDD" id="cd02440">
    <property type="entry name" value="AdoMet_MTases"/>
    <property type="match status" value="1"/>
</dbReference>
<protein>
    <submittedName>
        <fullName evidence="5">2-polyprenyl-6-hydroxyphenyl methylase/3-demethylubiquinone-9 3-methyltransferase</fullName>
    </submittedName>
</protein>
<name>A0A2N3Y3N4_SACSN</name>
<dbReference type="Gene3D" id="3.40.50.150">
    <property type="entry name" value="Vaccinia Virus protein VP39"/>
    <property type="match status" value="1"/>
</dbReference>
<evidence type="ECO:0000313" key="6">
    <source>
        <dbReference type="Proteomes" id="UP000233786"/>
    </source>
</evidence>
<evidence type="ECO:0000313" key="5">
    <source>
        <dbReference type="EMBL" id="PKW17490.1"/>
    </source>
</evidence>
<dbReference type="AlphaFoldDB" id="A0A2N3Y3N4"/>
<dbReference type="Proteomes" id="UP000233786">
    <property type="component" value="Unassembled WGS sequence"/>
</dbReference>
<sequence length="250" mass="26291">MPHPAECASLERMARSGRTVRRNDPLLYEVFADQWWQPRGVFAMLHWLAAARGALVPTAPRTGAVLVDLGCGAGLLAPHVAGKGYWHVGVDRSRTALRQAAEHGVQPVAGDVLAVPLPDGCADCVVAGEVLEHVADLPAAVGEACRLLRPGGLLVLDTLAATALCRVVAIGIAERVPHVAVRGVHDPALLVDRGELIAEAARHGVALTLRGVRPSLVDLLTWAAGRGRGVRMVPFSSTAVLFQGIGRKKG</sequence>
<keyword evidence="1 5" id="KW-0489">Methyltransferase</keyword>
<dbReference type="GO" id="GO:0032259">
    <property type="term" value="P:methylation"/>
    <property type="evidence" value="ECO:0007669"/>
    <property type="project" value="UniProtKB-KW"/>
</dbReference>
<comment type="caution">
    <text evidence="5">The sequence shown here is derived from an EMBL/GenBank/DDBJ whole genome shotgun (WGS) entry which is preliminary data.</text>
</comment>
<dbReference type="PANTHER" id="PTHR43464:SF19">
    <property type="entry name" value="UBIQUINONE BIOSYNTHESIS O-METHYLTRANSFERASE, MITOCHONDRIAL"/>
    <property type="match status" value="1"/>
</dbReference>
<dbReference type="SUPFAM" id="SSF53335">
    <property type="entry name" value="S-adenosyl-L-methionine-dependent methyltransferases"/>
    <property type="match status" value="1"/>
</dbReference>
<evidence type="ECO:0000256" key="1">
    <source>
        <dbReference type="ARBA" id="ARBA00022603"/>
    </source>
</evidence>
<evidence type="ECO:0000256" key="2">
    <source>
        <dbReference type="ARBA" id="ARBA00022679"/>
    </source>
</evidence>
<organism evidence="5 6">
    <name type="scientific">Saccharopolyspora spinosa</name>
    <dbReference type="NCBI Taxonomy" id="60894"/>
    <lineage>
        <taxon>Bacteria</taxon>
        <taxon>Bacillati</taxon>
        <taxon>Actinomycetota</taxon>
        <taxon>Actinomycetes</taxon>
        <taxon>Pseudonocardiales</taxon>
        <taxon>Pseudonocardiaceae</taxon>
        <taxon>Saccharopolyspora</taxon>
    </lineage>
</organism>
<proteinExistence type="predicted"/>
<keyword evidence="2" id="KW-0808">Transferase</keyword>
<evidence type="ECO:0000256" key="3">
    <source>
        <dbReference type="ARBA" id="ARBA00022691"/>
    </source>
</evidence>
<evidence type="ECO:0000259" key="4">
    <source>
        <dbReference type="Pfam" id="PF08241"/>
    </source>
</evidence>
<dbReference type="Pfam" id="PF08241">
    <property type="entry name" value="Methyltransf_11"/>
    <property type="match status" value="1"/>
</dbReference>
<dbReference type="InterPro" id="IPR013216">
    <property type="entry name" value="Methyltransf_11"/>
</dbReference>
<dbReference type="InterPro" id="IPR029063">
    <property type="entry name" value="SAM-dependent_MTases_sf"/>
</dbReference>
<keyword evidence="3" id="KW-0949">S-adenosyl-L-methionine</keyword>
<dbReference type="PANTHER" id="PTHR43464">
    <property type="entry name" value="METHYLTRANSFERASE"/>
    <property type="match status" value="1"/>
</dbReference>
<gene>
    <name evidence="5" type="ORF">A8926_5463</name>
</gene>